<dbReference type="SUPFAM" id="SSF53756">
    <property type="entry name" value="UDP-Glycosyltransferase/glycogen phosphorylase"/>
    <property type="match status" value="1"/>
</dbReference>
<feature type="compositionally biased region" description="Basic and acidic residues" evidence="2">
    <location>
        <begin position="1"/>
        <end position="11"/>
    </location>
</feature>
<dbReference type="PANTHER" id="PTHR48050:SF13">
    <property type="entry name" value="STEROL 3-BETA-GLUCOSYLTRANSFERASE UGT80A2"/>
    <property type="match status" value="1"/>
</dbReference>
<sequence length="897" mass="97433">MAKKDEKKPQADRPYYMAEDADEDNVVPSGTDGGKEKDDDVQEVELGSIRTNPGINYAEYQATGKGLLSSARVTPDGRIVISLHLNQALPDLPKDYANPVAEASIDTSASPHVPALSIVIMIVGSRGDVQPYVALALGLMAEGHRVRIATHGTFEGLVRDAGVEFFNSGGDPAELMSYMVRNPGLIPGFQSLTNGDIGKKRRMCAEMLDGFYASLTAPDAKTRRPFVADAIIANPPSFAHVHVAEALGLPLLMSFTMPWSPTGAFPHPLVNISTSNAEKQLTNVLSFALAELLTWQGLGDVINKFRSSALGLPPLSIRSGAGVLDRLKIPYTYCISPGLIPKPHDWTNYIDLAGFYFLDLAKGYVPEEGLRKFLEEGEPPIYIGFGSVPVEDPTGLTNLIFEATKQAGVRALVSAGWGGLGSGPLPSHIFILGNVPHDWLFSRCSIVCHHGGAGTAAAGLRAGRPTIVVPWFGDQLFWGQMIERQGAGPAPIPGRELSVEKLRVAIEFCKSDGVRAAAEEVGEQIRSEDGVHNGVESFHRHLPLLNMRCDLVPSRVAVWWSDEYCLRMSAFAAQVLTDAKQVEIRKLELHRPKEYSTRKVAKDPITGGATAIFWTVTHYYGSIAQIFYSPVKGIINTYTAIPKGIMNIISNVHEGFQNLPTLYGSEVRKPGKITDIRSGVEEGAKSLFYGYYDAITGLVKEPVKGAEKEGFLGFLKGSGRSYANATLRPAAGILGMIAHPMAGAWASMQTTMGKRTDTSRIRTRQQEGQAAVKESREEERRAVLARFAELKKDTETRRRALLEEGEKMLKDGGLGVDGQPLQDEQDGTGKQAEGGSQPPKSDENKPIQKPALPPRPQTSNPAEADEQFDRDTEIAKQISLAEQRGYERGLALAQQKS</sequence>
<evidence type="ECO:0000259" key="3">
    <source>
        <dbReference type="Pfam" id="PF03033"/>
    </source>
</evidence>
<evidence type="ECO:0000313" key="6">
    <source>
        <dbReference type="Proteomes" id="UP000076842"/>
    </source>
</evidence>
<dbReference type="InterPro" id="IPR004276">
    <property type="entry name" value="GlycoTrans_28_N"/>
</dbReference>
<evidence type="ECO:0000256" key="1">
    <source>
        <dbReference type="ARBA" id="ARBA00022679"/>
    </source>
</evidence>
<dbReference type="AlphaFoldDB" id="A0A165E972"/>
<feature type="region of interest" description="Disordered" evidence="2">
    <location>
        <begin position="806"/>
        <end position="874"/>
    </location>
</feature>
<protein>
    <submittedName>
        <fullName evidence="5">Glycosyltransferase family 1 protein</fullName>
    </submittedName>
</protein>
<proteinExistence type="predicted"/>
<keyword evidence="1 5" id="KW-0808">Transferase</keyword>
<dbReference type="GO" id="GO:0005975">
    <property type="term" value="P:carbohydrate metabolic process"/>
    <property type="evidence" value="ECO:0007669"/>
    <property type="project" value="InterPro"/>
</dbReference>
<gene>
    <name evidence="5" type="ORF">CALCODRAFT_500013</name>
</gene>
<keyword evidence="6" id="KW-1185">Reference proteome</keyword>
<dbReference type="Gene3D" id="3.40.50.2000">
    <property type="entry name" value="Glycogen Phosphorylase B"/>
    <property type="match status" value="2"/>
</dbReference>
<evidence type="ECO:0000259" key="4">
    <source>
        <dbReference type="Pfam" id="PF06722"/>
    </source>
</evidence>
<dbReference type="GO" id="GO:0016906">
    <property type="term" value="F:sterol 3-beta-glucosyltransferase activity"/>
    <property type="evidence" value="ECO:0007669"/>
    <property type="project" value="UniProtKB-ARBA"/>
</dbReference>
<dbReference type="FunFam" id="3.40.50.2000:FF:000009">
    <property type="entry name" value="Sterol 3-beta-glucosyltransferase UGT80A2"/>
    <property type="match status" value="1"/>
</dbReference>
<reference evidence="5 6" key="1">
    <citation type="journal article" date="2016" name="Mol. Biol. Evol.">
        <title>Comparative Genomics of Early-Diverging Mushroom-Forming Fungi Provides Insights into the Origins of Lignocellulose Decay Capabilities.</title>
        <authorList>
            <person name="Nagy L.G."/>
            <person name="Riley R."/>
            <person name="Tritt A."/>
            <person name="Adam C."/>
            <person name="Daum C."/>
            <person name="Floudas D."/>
            <person name="Sun H."/>
            <person name="Yadav J.S."/>
            <person name="Pangilinan J."/>
            <person name="Larsson K.H."/>
            <person name="Matsuura K."/>
            <person name="Barry K."/>
            <person name="Labutti K."/>
            <person name="Kuo R."/>
            <person name="Ohm R.A."/>
            <person name="Bhattacharya S.S."/>
            <person name="Shirouzu T."/>
            <person name="Yoshinaga Y."/>
            <person name="Martin F.M."/>
            <person name="Grigoriev I.V."/>
            <person name="Hibbett D.S."/>
        </authorList>
    </citation>
    <scope>NUCLEOTIDE SEQUENCE [LARGE SCALE GENOMIC DNA]</scope>
    <source>
        <strain evidence="5 6">HHB12733</strain>
    </source>
</reference>
<feature type="region of interest" description="Disordered" evidence="2">
    <location>
        <begin position="1"/>
        <end position="41"/>
    </location>
</feature>
<dbReference type="Proteomes" id="UP000076842">
    <property type="component" value="Unassembled WGS sequence"/>
</dbReference>
<organism evidence="5 6">
    <name type="scientific">Calocera cornea HHB12733</name>
    <dbReference type="NCBI Taxonomy" id="1353952"/>
    <lineage>
        <taxon>Eukaryota</taxon>
        <taxon>Fungi</taxon>
        <taxon>Dikarya</taxon>
        <taxon>Basidiomycota</taxon>
        <taxon>Agaricomycotina</taxon>
        <taxon>Dacrymycetes</taxon>
        <taxon>Dacrymycetales</taxon>
        <taxon>Dacrymycetaceae</taxon>
        <taxon>Calocera</taxon>
    </lineage>
</organism>
<accession>A0A165E972</accession>
<dbReference type="OrthoDB" id="5835829at2759"/>
<evidence type="ECO:0000313" key="5">
    <source>
        <dbReference type="EMBL" id="KZT54368.1"/>
    </source>
</evidence>
<dbReference type="STRING" id="1353952.A0A165E972"/>
<dbReference type="PANTHER" id="PTHR48050">
    <property type="entry name" value="STEROL 3-BETA-GLUCOSYLTRANSFERASE"/>
    <property type="match status" value="1"/>
</dbReference>
<dbReference type="InterPro" id="IPR002213">
    <property type="entry name" value="UDP_glucos_trans"/>
</dbReference>
<evidence type="ECO:0000256" key="2">
    <source>
        <dbReference type="SAM" id="MobiDB-lite"/>
    </source>
</evidence>
<dbReference type="InterPro" id="IPR050426">
    <property type="entry name" value="Glycosyltransferase_28"/>
</dbReference>
<dbReference type="EMBL" id="KV424016">
    <property type="protein sequence ID" value="KZT54368.1"/>
    <property type="molecule type" value="Genomic_DNA"/>
</dbReference>
<dbReference type="InterPro" id="IPR010610">
    <property type="entry name" value="EryCIII-like_C"/>
</dbReference>
<dbReference type="InParanoid" id="A0A165E972"/>
<feature type="domain" description="Erythromycin biosynthesis protein CIII-like C-terminal" evidence="4">
    <location>
        <begin position="424"/>
        <end position="527"/>
    </location>
</feature>
<name>A0A165E972_9BASI</name>
<feature type="region of interest" description="Disordered" evidence="2">
    <location>
        <begin position="754"/>
        <end position="779"/>
    </location>
</feature>
<dbReference type="Pfam" id="PF06722">
    <property type="entry name" value="EryCIII-like_C"/>
    <property type="match status" value="1"/>
</dbReference>
<feature type="domain" description="Glycosyltransferase family 28 N-terminal" evidence="3">
    <location>
        <begin position="118"/>
        <end position="265"/>
    </location>
</feature>
<dbReference type="CDD" id="cd03784">
    <property type="entry name" value="GT1_Gtf-like"/>
    <property type="match status" value="1"/>
</dbReference>
<dbReference type="Pfam" id="PF03033">
    <property type="entry name" value="Glyco_transf_28"/>
    <property type="match status" value="1"/>
</dbReference>